<feature type="compositionally biased region" description="Pro residues" evidence="1">
    <location>
        <begin position="58"/>
        <end position="69"/>
    </location>
</feature>
<feature type="region of interest" description="Disordered" evidence="1">
    <location>
        <begin position="312"/>
        <end position="351"/>
    </location>
</feature>
<organism evidence="2 3">
    <name type="scientific">Kwoniella europaea PYCC6329</name>
    <dbReference type="NCBI Taxonomy" id="1423913"/>
    <lineage>
        <taxon>Eukaryota</taxon>
        <taxon>Fungi</taxon>
        <taxon>Dikarya</taxon>
        <taxon>Basidiomycota</taxon>
        <taxon>Agaricomycotina</taxon>
        <taxon>Tremellomycetes</taxon>
        <taxon>Tremellales</taxon>
        <taxon>Cryptococcaceae</taxon>
        <taxon>Kwoniella</taxon>
    </lineage>
</organism>
<accession>A0AAX4KNJ8</accession>
<feature type="compositionally biased region" description="Polar residues" evidence="1">
    <location>
        <begin position="526"/>
        <end position="544"/>
    </location>
</feature>
<dbReference type="KEGG" id="ker:91104008"/>
<feature type="region of interest" description="Disordered" evidence="1">
    <location>
        <begin position="1"/>
        <end position="135"/>
    </location>
</feature>
<feature type="region of interest" description="Disordered" evidence="1">
    <location>
        <begin position="483"/>
        <end position="752"/>
    </location>
</feature>
<feature type="compositionally biased region" description="Polar residues" evidence="1">
    <location>
        <begin position="575"/>
        <end position="607"/>
    </location>
</feature>
<reference evidence="2 3" key="1">
    <citation type="submission" date="2024-01" db="EMBL/GenBank/DDBJ databases">
        <title>Comparative genomics of Cryptococcus and Kwoniella reveals pathogenesis evolution and contrasting modes of karyotype evolution via chromosome fusion or intercentromeric recombination.</title>
        <authorList>
            <person name="Coelho M.A."/>
            <person name="David-Palma M."/>
            <person name="Shea T."/>
            <person name="Bowers K."/>
            <person name="McGinley-Smith S."/>
            <person name="Mohammad A.W."/>
            <person name="Gnirke A."/>
            <person name="Yurkov A.M."/>
            <person name="Nowrousian M."/>
            <person name="Sun S."/>
            <person name="Cuomo C.A."/>
            <person name="Heitman J."/>
        </authorList>
    </citation>
    <scope>NUCLEOTIDE SEQUENCE [LARGE SCALE GENOMIC DNA]</scope>
    <source>
        <strain evidence="2 3">PYCC6329</strain>
    </source>
</reference>
<dbReference type="AlphaFoldDB" id="A0AAX4KNJ8"/>
<feature type="compositionally biased region" description="Polar residues" evidence="1">
    <location>
        <begin position="687"/>
        <end position="700"/>
    </location>
</feature>
<sequence length="752" mass="81345">MSSSPSFDPLSVFRQRPSSSSSSSSSSRGFKPPPPVSPSPTRTHSHSLPPHLHTQPRRLPPPSSTPPPSSRFQPTDDPFSRSHHLPPPSTLQHATPRPPQPSASSASPRIVNSSGSPNTSRTAQEIYEKSREKKPTGVDKILAHLSALDKKSSERDVILNQKIDDMNKEFFALKTDNRKLRDQLHELKLGQNSLATREEMVEEITTQFTPVVSDIQGCADKITTLPNDIASLSASKIIPHIPQTFNPVTSAPQPTSGNDTALINLLNHVTNKLSGIDNLIVLLGSLQGLPEAITSVAVFKDALDGLTTKVEEFSQHSHSQPSAAPPGKSLTRSPPTPISPPPNPEKPDQNDERLKKCYETLLGIETSMQKHAATQEEIKQILLQDIRTSTKSNNPLNRSLTPFSIPPFEATRPNSLENLADAAVTQERLGTTTTNLTRDGRHRSFRSLISGTLPVSGTSDFGSIDRTRSASLEAQIDSLDLPCPAPLDFSQNQDSITSTPQATHGTTTASDSSPAMPSASTMSSAVDNTPKASKKGSNPLSSPRPTKKAKLSPDPSDRPVTRLMSNKTREPIRWNPSSHTPSIIKNKTTPITRKTSSRATLRGQSVQEIIEISSGSSSSPPGPKSKSRLKKSRNPTPSTRDIAGSALFSETLTSKKDNENSLNSGIESIPSGNSSGGPPRPLRMYGSTATGPPVQSQPRQSGIRAQARAMEQEMTKRRMTRLPTLGFSINDMRSDGNTKGKREMDCDFDDSF</sequence>
<feature type="compositionally biased region" description="Low complexity" evidence="1">
    <location>
        <begin position="663"/>
        <end position="677"/>
    </location>
</feature>
<dbReference type="Proteomes" id="UP001358614">
    <property type="component" value="Chromosome 1"/>
</dbReference>
<evidence type="ECO:0000313" key="3">
    <source>
        <dbReference type="Proteomes" id="UP001358614"/>
    </source>
</evidence>
<feature type="compositionally biased region" description="Low complexity" evidence="1">
    <location>
        <begin position="506"/>
        <end position="525"/>
    </location>
</feature>
<dbReference type="EMBL" id="CP144089">
    <property type="protein sequence ID" value="WWD07110.1"/>
    <property type="molecule type" value="Genomic_DNA"/>
</dbReference>
<feature type="compositionally biased region" description="Basic and acidic residues" evidence="1">
    <location>
        <begin position="732"/>
        <end position="745"/>
    </location>
</feature>
<feature type="compositionally biased region" description="Low complexity" evidence="1">
    <location>
        <begin position="18"/>
        <end position="27"/>
    </location>
</feature>
<evidence type="ECO:0000256" key="1">
    <source>
        <dbReference type="SAM" id="MobiDB-lite"/>
    </source>
</evidence>
<evidence type="ECO:0000313" key="2">
    <source>
        <dbReference type="EMBL" id="WWD07110.1"/>
    </source>
</evidence>
<feature type="compositionally biased region" description="Polar residues" evidence="1">
    <location>
        <begin position="110"/>
        <end position="123"/>
    </location>
</feature>
<keyword evidence="3" id="KW-1185">Reference proteome</keyword>
<feature type="compositionally biased region" description="Basic and acidic residues" evidence="1">
    <location>
        <begin position="126"/>
        <end position="135"/>
    </location>
</feature>
<proteinExistence type="predicted"/>
<feature type="compositionally biased region" description="Polar residues" evidence="1">
    <location>
        <begin position="489"/>
        <end position="505"/>
    </location>
</feature>
<feature type="compositionally biased region" description="Pro residues" evidence="1">
    <location>
        <begin position="334"/>
        <end position="344"/>
    </location>
</feature>
<feature type="compositionally biased region" description="Low complexity" evidence="1">
    <location>
        <begin position="39"/>
        <end position="51"/>
    </location>
</feature>
<dbReference type="GeneID" id="91104008"/>
<name>A0AAX4KNJ8_9TREE</name>
<protein>
    <submittedName>
        <fullName evidence="2">Uncharacterized protein</fullName>
    </submittedName>
</protein>
<gene>
    <name evidence="2" type="ORF">V865_005207</name>
</gene>
<dbReference type="RefSeq" id="XP_066085077.1">
    <property type="nucleotide sequence ID" value="XM_066228980.1"/>
</dbReference>